<reference evidence="3 4" key="1">
    <citation type="journal article" date="2024" name="BMC Genomics">
        <title>De novo assembly and annotation of Popillia japonica's genome with initial clues to its potential as an invasive pest.</title>
        <authorList>
            <person name="Cucini C."/>
            <person name="Boschi S."/>
            <person name="Funari R."/>
            <person name="Cardaioli E."/>
            <person name="Iannotti N."/>
            <person name="Marturano G."/>
            <person name="Paoli F."/>
            <person name="Bruttini M."/>
            <person name="Carapelli A."/>
            <person name="Frati F."/>
            <person name="Nardi F."/>
        </authorList>
    </citation>
    <scope>NUCLEOTIDE SEQUENCE [LARGE SCALE GENOMIC DNA]</scope>
    <source>
        <strain evidence="3">DMR45628</strain>
    </source>
</reference>
<dbReference type="AlphaFoldDB" id="A0AAW1L8F3"/>
<organism evidence="3 4">
    <name type="scientific">Popillia japonica</name>
    <name type="common">Japanese beetle</name>
    <dbReference type="NCBI Taxonomy" id="7064"/>
    <lineage>
        <taxon>Eukaryota</taxon>
        <taxon>Metazoa</taxon>
        <taxon>Ecdysozoa</taxon>
        <taxon>Arthropoda</taxon>
        <taxon>Hexapoda</taxon>
        <taxon>Insecta</taxon>
        <taxon>Pterygota</taxon>
        <taxon>Neoptera</taxon>
        <taxon>Endopterygota</taxon>
        <taxon>Coleoptera</taxon>
        <taxon>Polyphaga</taxon>
        <taxon>Scarabaeiformia</taxon>
        <taxon>Scarabaeidae</taxon>
        <taxon>Rutelinae</taxon>
        <taxon>Popillia</taxon>
    </lineage>
</organism>
<feature type="domain" description="C2H2-type" evidence="2">
    <location>
        <begin position="19"/>
        <end position="46"/>
    </location>
</feature>
<dbReference type="SUPFAM" id="SSF57667">
    <property type="entry name" value="beta-beta-alpha zinc fingers"/>
    <property type="match status" value="1"/>
</dbReference>
<dbReference type="GO" id="GO:0008270">
    <property type="term" value="F:zinc ion binding"/>
    <property type="evidence" value="ECO:0007669"/>
    <property type="project" value="UniProtKB-KW"/>
</dbReference>
<dbReference type="Proteomes" id="UP001458880">
    <property type="component" value="Unassembled WGS sequence"/>
</dbReference>
<evidence type="ECO:0000259" key="2">
    <source>
        <dbReference type="PROSITE" id="PS50157"/>
    </source>
</evidence>
<name>A0AAW1L8F3_POPJA</name>
<protein>
    <recommendedName>
        <fullName evidence="2">C2H2-type domain-containing protein</fullName>
    </recommendedName>
</protein>
<keyword evidence="4" id="KW-1185">Reference proteome</keyword>
<dbReference type="EMBL" id="JASPKY010000151">
    <property type="protein sequence ID" value="KAK9730217.1"/>
    <property type="molecule type" value="Genomic_DNA"/>
</dbReference>
<evidence type="ECO:0000256" key="1">
    <source>
        <dbReference type="PROSITE-ProRule" id="PRU00042"/>
    </source>
</evidence>
<dbReference type="InterPro" id="IPR036236">
    <property type="entry name" value="Znf_C2H2_sf"/>
</dbReference>
<comment type="caution">
    <text evidence="3">The sequence shown here is derived from an EMBL/GenBank/DDBJ whole genome shotgun (WGS) entry which is preliminary data.</text>
</comment>
<keyword evidence="1" id="KW-0863">Zinc-finger</keyword>
<dbReference type="InterPro" id="IPR013087">
    <property type="entry name" value="Znf_C2H2_type"/>
</dbReference>
<accession>A0AAW1L8F3</accession>
<dbReference type="PROSITE" id="PS50157">
    <property type="entry name" value="ZINC_FINGER_C2H2_2"/>
    <property type="match status" value="1"/>
</dbReference>
<evidence type="ECO:0000313" key="4">
    <source>
        <dbReference type="Proteomes" id="UP001458880"/>
    </source>
</evidence>
<dbReference type="Gene3D" id="3.30.160.60">
    <property type="entry name" value="Classic Zinc Finger"/>
    <property type="match status" value="1"/>
</dbReference>
<evidence type="ECO:0000313" key="3">
    <source>
        <dbReference type="EMBL" id="KAK9730217.1"/>
    </source>
</evidence>
<proteinExistence type="predicted"/>
<gene>
    <name evidence="3" type="ORF">QE152_g15415</name>
</gene>
<keyword evidence="1" id="KW-0862">Zinc</keyword>
<keyword evidence="1" id="KW-0479">Metal-binding</keyword>
<sequence>MWHLNTIGIGVTLKESRLFKCQSCHRAYRNKRSLSRHIQKECGVPPTLQCSFCSYVGRYNHCITLHMRKKHARELSLSNYC</sequence>